<keyword evidence="8" id="KW-0496">Mitochondrion</keyword>
<evidence type="ECO:0000256" key="1">
    <source>
        <dbReference type="ARBA" id="ARBA00004374"/>
    </source>
</evidence>
<evidence type="ECO:0000256" key="19">
    <source>
        <dbReference type="ARBA" id="ARBA00075145"/>
    </source>
</evidence>
<evidence type="ECO:0000256" key="4">
    <source>
        <dbReference type="ARBA" id="ARBA00022787"/>
    </source>
</evidence>
<evidence type="ECO:0000256" key="17">
    <source>
        <dbReference type="ARBA" id="ARBA00051411"/>
    </source>
</evidence>
<evidence type="ECO:0000256" key="21">
    <source>
        <dbReference type="SAM" id="Phobius"/>
    </source>
</evidence>
<reference evidence="22 23" key="1">
    <citation type="submission" date="2023-10" db="EMBL/GenBank/DDBJ databases">
        <authorList>
            <person name="Maclean D."/>
            <person name="Macfadyen A."/>
        </authorList>
    </citation>
    <scope>NUCLEOTIDE SEQUENCE [LARGE SCALE GENOMIC DNA]</scope>
</reference>
<evidence type="ECO:0000256" key="18">
    <source>
        <dbReference type="ARBA" id="ARBA00069748"/>
    </source>
</evidence>
<keyword evidence="9 21" id="KW-0472">Membrane</keyword>
<keyword evidence="4" id="KW-1000">Mitochondrion outer membrane</keyword>
<evidence type="ECO:0000256" key="2">
    <source>
        <dbReference type="ARBA" id="ARBA00022679"/>
    </source>
</evidence>
<dbReference type="Pfam" id="PF01124">
    <property type="entry name" value="MAPEG"/>
    <property type="match status" value="1"/>
</dbReference>
<evidence type="ECO:0000256" key="20">
    <source>
        <dbReference type="ARBA" id="ARBA00076908"/>
    </source>
</evidence>
<evidence type="ECO:0000256" key="15">
    <source>
        <dbReference type="ARBA" id="ARBA00039056"/>
    </source>
</evidence>
<evidence type="ECO:0000256" key="13">
    <source>
        <dbReference type="ARBA" id="ARBA00037884"/>
    </source>
</evidence>
<comment type="caution">
    <text evidence="22">The sequence shown here is derived from an EMBL/GenBank/DDBJ whole genome shotgun (WGS) entry which is preliminary data.</text>
</comment>
<dbReference type="EC" id="4.4.1.20" evidence="15"/>
<dbReference type="EMBL" id="CAUYUE010000003">
    <property type="protein sequence ID" value="CAK0748832.1"/>
    <property type="molecule type" value="Genomic_DNA"/>
</dbReference>
<feature type="transmembrane region" description="Helical" evidence="21">
    <location>
        <begin position="77"/>
        <end position="102"/>
    </location>
</feature>
<evidence type="ECO:0000313" key="22">
    <source>
        <dbReference type="EMBL" id="CAK0748832.1"/>
    </source>
</evidence>
<keyword evidence="5 21" id="KW-1133">Transmembrane helix</keyword>
<comment type="pathway">
    <text evidence="13">Lipid metabolism; leukotriene C4 biosynthesis.</text>
</comment>
<dbReference type="GO" id="GO:0004464">
    <property type="term" value="F:leukotriene-C4 synthase activity"/>
    <property type="evidence" value="ECO:0007669"/>
    <property type="project" value="UniProtKB-EC"/>
</dbReference>
<keyword evidence="12" id="KW-0449">Lipoprotein</keyword>
<dbReference type="GO" id="GO:0004364">
    <property type="term" value="F:glutathione transferase activity"/>
    <property type="evidence" value="ECO:0007669"/>
    <property type="project" value="TreeGrafter"/>
</dbReference>
<evidence type="ECO:0000256" key="6">
    <source>
        <dbReference type="ARBA" id="ARBA00023002"/>
    </source>
</evidence>
<evidence type="ECO:0000256" key="12">
    <source>
        <dbReference type="ARBA" id="ARBA00023288"/>
    </source>
</evidence>
<keyword evidence="11" id="KW-0456">Lyase</keyword>
<dbReference type="GO" id="GO:0005635">
    <property type="term" value="C:nuclear envelope"/>
    <property type="evidence" value="ECO:0007669"/>
    <property type="project" value="TreeGrafter"/>
</dbReference>
<keyword evidence="2" id="KW-0808">Transferase</keyword>
<comment type="pathway">
    <text evidence="14">Lipid metabolism; arachidonate metabolism.</text>
</comment>
<feature type="transmembrane region" description="Helical" evidence="21">
    <location>
        <begin position="122"/>
        <end position="144"/>
    </location>
</feature>
<keyword evidence="10" id="KW-0564">Palmitate</keyword>
<dbReference type="InterPro" id="IPR023352">
    <property type="entry name" value="MAPEG-like_dom_sf"/>
</dbReference>
<evidence type="ECO:0000256" key="8">
    <source>
        <dbReference type="ARBA" id="ARBA00023128"/>
    </source>
</evidence>
<dbReference type="GO" id="GO:0006691">
    <property type="term" value="P:leukotriene metabolic process"/>
    <property type="evidence" value="ECO:0007669"/>
    <property type="project" value="UniProtKB-ARBA"/>
</dbReference>
<keyword evidence="3 21" id="KW-0812">Transmembrane</keyword>
<comment type="subcellular location">
    <subcellularLocation>
        <location evidence="1">Mitochondrion outer membrane</location>
        <topology evidence="1">Multi-pass membrane protein</topology>
    </subcellularLocation>
</comment>
<evidence type="ECO:0000256" key="16">
    <source>
        <dbReference type="ARBA" id="ARBA00049298"/>
    </source>
</evidence>
<dbReference type="InterPro" id="IPR050997">
    <property type="entry name" value="MAPEG"/>
</dbReference>
<sequence>MAIEVTALRAEHGYVCIVLFLAILVHHLYMAFGVTSARKKYGVKYPLLYASGDDASSKTFNCVQRAHQQSLENFPQFLAVFLVAGIAYPISAAIAGLVYLAGRVVYFAGYSSGEPDKRVRGAFMYFGLLFLYGAVMTMGVKLLLGK</sequence>
<accession>A0AAV1HXE5</accession>
<dbReference type="GO" id="GO:0004602">
    <property type="term" value="F:glutathione peroxidase activity"/>
    <property type="evidence" value="ECO:0007669"/>
    <property type="project" value="TreeGrafter"/>
</dbReference>
<dbReference type="GO" id="GO:0005741">
    <property type="term" value="C:mitochondrial outer membrane"/>
    <property type="evidence" value="ECO:0007669"/>
    <property type="project" value="UniProtKB-SubCell"/>
</dbReference>
<dbReference type="InterPro" id="IPR001129">
    <property type="entry name" value="Membr-assoc_MAPEG"/>
</dbReference>
<evidence type="ECO:0000256" key="10">
    <source>
        <dbReference type="ARBA" id="ARBA00023139"/>
    </source>
</evidence>
<evidence type="ECO:0000313" key="23">
    <source>
        <dbReference type="Proteomes" id="UP001314263"/>
    </source>
</evidence>
<evidence type="ECO:0000256" key="5">
    <source>
        <dbReference type="ARBA" id="ARBA00022989"/>
    </source>
</evidence>
<evidence type="ECO:0000256" key="11">
    <source>
        <dbReference type="ARBA" id="ARBA00023239"/>
    </source>
</evidence>
<protein>
    <recommendedName>
        <fullName evidence="18">Glutathione S-transferase 3, mitochondrial</fullName>
        <ecNumber evidence="15">4.4.1.20</ecNumber>
    </recommendedName>
    <alternativeName>
        <fullName evidence="19">Glutathione peroxidase MGST3</fullName>
    </alternativeName>
    <alternativeName>
        <fullName evidence="20">LTC4 synthase MGST3</fullName>
    </alternativeName>
</protein>
<dbReference type="Gene3D" id="1.20.120.550">
    <property type="entry name" value="Membrane associated eicosanoid/glutathione metabolism-like domain"/>
    <property type="match status" value="1"/>
</dbReference>
<dbReference type="FunFam" id="1.20.120.550:FF:000004">
    <property type="entry name" value="Microsomal glutathione S-transferase 3"/>
    <property type="match status" value="1"/>
</dbReference>
<dbReference type="PANTHER" id="PTHR10250">
    <property type="entry name" value="MICROSOMAL GLUTATHIONE S-TRANSFERASE"/>
    <property type="match status" value="1"/>
</dbReference>
<dbReference type="PANTHER" id="PTHR10250:SF26">
    <property type="entry name" value="GLUTATHIONE S-TRANSFERASE 3, MITOCHONDRIAL"/>
    <property type="match status" value="1"/>
</dbReference>
<keyword evidence="23" id="KW-1185">Reference proteome</keyword>
<feature type="transmembrane region" description="Helical" evidence="21">
    <location>
        <begin position="12"/>
        <end position="32"/>
    </location>
</feature>
<comment type="catalytic activity">
    <reaction evidence="16">
        <text>leukotriene C4 = leukotriene A4 + glutathione</text>
        <dbReference type="Rhea" id="RHEA:17617"/>
        <dbReference type="ChEBI" id="CHEBI:57463"/>
        <dbReference type="ChEBI" id="CHEBI:57925"/>
        <dbReference type="ChEBI" id="CHEBI:57973"/>
        <dbReference type="EC" id="4.4.1.20"/>
    </reaction>
    <physiologicalReaction direction="right-to-left" evidence="16">
        <dbReference type="Rhea" id="RHEA:17619"/>
    </physiologicalReaction>
</comment>
<evidence type="ECO:0000256" key="9">
    <source>
        <dbReference type="ARBA" id="ARBA00023136"/>
    </source>
</evidence>
<proteinExistence type="predicted"/>
<keyword evidence="7" id="KW-0443">Lipid metabolism</keyword>
<evidence type="ECO:0000256" key="14">
    <source>
        <dbReference type="ARBA" id="ARBA00037916"/>
    </source>
</evidence>
<dbReference type="GO" id="GO:0005783">
    <property type="term" value="C:endoplasmic reticulum"/>
    <property type="evidence" value="ECO:0007669"/>
    <property type="project" value="TreeGrafter"/>
</dbReference>
<dbReference type="GO" id="GO:0006629">
    <property type="term" value="P:lipid metabolic process"/>
    <property type="evidence" value="ECO:0007669"/>
    <property type="project" value="UniProtKB-KW"/>
</dbReference>
<evidence type="ECO:0000256" key="3">
    <source>
        <dbReference type="ARBA" id="ARBA00022692"/>
    </source>
</evidence>
<keyword evidence="6" id="KW-0560">Oxidoreductase</keyword>
<gene>
    <name evidence="22" type="ORF">CVIRNUC_001863</name>
</gene>
<evidence type="ECO:0000256" key="7">
    <source>
        <dbReference type="ARBA" id="ARBA00023098"/>
    </source>
</evidence>
<comment type="catalytic activity">
    <reaction evidence="17">
        <text>15-deoxy-Delta(12,14)-prostaglandin J2 + glutathione = 15-deoxy-Delta(12,14)-prostaglandin J2-S-(R)-glutathione</text>
        <dbReference type="Rhea" id="RHEA:75963"/>
        <dbReference type="ChEBI" id="CHEBI:57925"/>
        <dbReference type="ChEBI" id="CHEBI:85236"/>
        <dbReference type="ChEBI" id="CHEBI:194498"/>
    </reaction>
    <physiologicalReaction direction="left-to-right" evidence="17">
        <dbReference type="Rhea" id="RHEA:75964"/>
    </physiologicalReaction>
</comment>
<organism evidence="22 23">
    <name type="scientific">Coccomyxa viridis</name>
    <dbReference type="NCBI Taxonomy" id="1274662"/>
    <lineage>
        <taxon>Eukaryota</taxon>
        <taxon>Viridiplantae</taxon>
        <taxon>Chlorophyta</taxon>
        <taxon>core chlorophytes</taxon>
        <taxon>Trebouxiophyceae</taxon>
        <taxon>Trebouxiophyceae incertae sedis</taxon>
        <taxon>Coccomyxaceae</taxon>
        <taxon>Coccomyxa</taxon>
    </lineage>
</organism>
<name>A0AAV1HXE5_9CHLO</name>
<dbReference type="Proteomes" id="UP001314263">
    <property type="component" value="Unassembled WGS sequence"/>
</dbReference>
<dbReference type="AlphaFoldDB" id="A0AAV1HXE5"/>
<dbReference type="SUPFAM" id="SSF161084">
    <property type="entry name" value="MAPEG domain-like"/>
    <property type="match status" value="1"/>
</dbReference>